<evidence type="ECO:0000313" key="4">
    <source>
        <dbReference type="EMBL" id="MDQ0455330.1"/>
    </source>
</evidence>
<gene>
    <name evidence="4" type="ORF">QO005_001664</name>
</gene>
<name>A0ABU0ID20_9HYPH</name>
<organism evidence="4 5">
    <name type="scientific">Rhizobium paknamense</name>
    <dbReference type="NCBI Taxonomy" id="1206817"/>
    <lineage>
        <taxon>Bacteria</taxon>
        <taxon>Pseudomonadati</taxon>
        <taxon>Pseudomonadota</taxon>
        <taxon>Alphaproteobacteria</taxon>
        <taxon>Hyphomicrobiales</taxon>
        <taxon>Rhizobiaceae</taxon>
        <taxon>Rhizobium/Agrobacterium group</taxon>
        <taxon>Rhizobium</taxon>
    </lineage>
</organism>
<keyword evidence="1" id="KW-0812">Transmembrane</keyword>
<dbReference type="SUPFAM" id="SSF55073">
    <property type="entry name" value="Nucleotide cyclase"/>
    <property type="match status" value="1"/>
</dbReference>
<dbReference type="SMART" id="SM00267">
    <property type="entry name" value="GGDEF"/>
    <property type="match status" value="1"/>
</dbReference>
<dbReference type="InterPro" id="IPR029787">
    <property type="entry name" value="Nucleotide_cyclase"/>
</dbReference>
<dbReference type="InterPro" id="IPR001633">
    <property type="entry name" value="EAL_dom"/>
</dbReference>
<evidence type="ECO:0000259" key="3">
    <source>
        <dbReference type="PROSITE" id="PS50887"/>
    </source>
</evidence>
<dbReference type="InterPro" id="IPR000160">
    <property type="entry name" value="GGDEF_dom"/>
</dbReference>
<dbReference type="PROSITE" id="PS50883">
    <property type="entry name" value="EAL"/>
    <property type="match status" value="1"/>
</dbReference>
<keyword evidence="5" id="KW-1185">Reference proteome</keyword>
<dbReference type="NCBIfam" id="TIGR00254">
    <property type="entry name" value="GGDEF"/>
    <property type="match status" value="1"/>
</dbReference>
<feature type="domain" description="GGDEF" evidence="3">
    <location>
        <begin position="108"/>
        <end position="239"/>
    </location>
</feature>
<accession>A0ABU0ID20</accession>
<dbReference type="SMART" id="SM00052">
    <property type="entry name" value="EAL"/>
    <property type="match status" value="1"/>
</dbReference>
<dbReference type="CDD" id="cd01949">
    <property type="entry name" value="GGDEF"/>
    <property type="match status" value="1"/>
</dbReference>
<dbReference type="EMBL" id="JAUSWH010000004">
    <property type="protein sequence ID" value="MDQ0455330.1"/>
    <property type="molecule type" value="Genomic_DNA"/>
</dbReference>
<dbReference type="Pfam" id="PF00990">
    <property type="entry name" value="GGDEF"/>
    <property type="match status" value="1"/>
</dbReference>
<dbReference type="CDD" id="cd01948">
    <property type="entry name" value="EAL"/>
    <property type="match status" value="1"/>
</dbReference>
<dbReference type="PANTHER" id="PTHR44757:SF2">
    <property type="entry name" value="BIOFILM ARCHITECTURE MAINTENANCE PROTEIN MBAA"/>
    <property type="match status" value="1"/>
</dbReference>
<dbReference type="SUPFAM" id="SSF141868">
    <property type="entry name" value="EAL domain-like"/>
    <property type="match status" value="1"/>
</dbReference>
<dbReference type="Gene3D" id="3.20.20.450">
    <property type="entry name" value="EAL domain"/>
    <property type="match status" value="1"/>
</dbReference>
<dbReference type="RefSeq" id="WP_307157522.1">
    <property type="nucleotide sequence ID" value="NZ_JAUSWH010000004.1"/>
</dbReference>
<feature type="transmembrane region" description="Helical" evidence="1">
    <location>
        <begin position="42"/>
        <end position="62"/>
    </location>
</feature>
<dbReference type="InterPro" id="IPR035919">
    <property type="entry name" value="EAL_sf"/>
</dbReference>
<dbReference type="InterPro" id="IPR052155">
    <property type="entry name" value="Biofilm_reg_signaling"/>
</dbReference>
<protein>
    <submittedName>
        <fullName evidence="4">Diguanylate cyclase (GGDEF)-like protein</fullName>
    </submittedName>
</protein>
<dbReference type="PROSITE" id="PS50887">
    <property type="entry name" value="GGDEF"/>
    <property type="match status" value="1"/>
</dbReference>
<dbReference type="PANTHER" id="PTHR44757">
    <property type="entry name" value="DIGUANYLATE CYCLASE DGCP"/>
    <property type="match status" value="1"/>
</dbReference>
<evidence type="ECO:0000313" key="5">
    <source>
        <dbReference type="Proteomes" id="UP001235269"/>
    </source>
</evidence>
<proteinExistence type="predicted"/>
<evidence type="ECO:0000259" key="2">
    <source>
        <dbReference type="PROSITE" id="PS50883"/>
    </source>
</evidence>
<dbReference type="Proteomes" id="UP001235269">
    <property type="component" value="Unassembled WGS sequence"/>
</dbReference>
<reference evidence="4 5" key="1">
    <citation type="submission" date="2023-07" db="EMBL/GenBank/DDBJ databases">
        <title>Genomic Encyclopedia of Type Strains, Phase IV (KMG-IV): sequencing the most valuable type-strain genomes for metagenomic binning, comparative biology and taxonomic classification.</title>
        <authorList>
            <person name="Goeker M."/>
        </authorList>
    </citation>
    <scope>NUCLEOTIDE SEQUENCE [LARGE SCALE GENOMIC DNA]</scope>
    <source>
        <strain evidence="4 5">DSM 100301</strain>
    </source>
</reference>
<keyword evidence="1" id="KW-1133">Transmembrane helix</keyword>
<comment type="caution">
    <text evidence="4">The sequence shown here is derived from an EMBL/GenBank/DDBJ whole genome shotgun (WGS) entry which is preliminary data.</text>
</comment>
<dbReference type="Gene3D" id="3.30.70.270">
    <property type="match status" value="1"/>
</dbReference>
<evidence type="ECO:0000256" key="1">
    <source>
        <dbReference type="SAM" id="Phobius"/>
    </source>
</evidence>
<dbReference type="InterPro" id="IPR043128">
    <property type="entry name" value="Rev_trsase/Diguanyl_cyclase"/>
</dbReference>
<sequence>MREALLLLAIGVLLLVFGTRIQFHERLDRFLHAHEEWQLDEIFTAFNIVGVFGLIYAWRRILDLKREIARRNRAEENIDWLAHHDPLTLLPNRRALEKAGLAGKQPAHGYAVYSIDLDGFKRVNDLVGHHGGDLLLKEVAHRLNTLFTGALPYRLGGDEFLLIAERHPGMDCLRFGHKILRCLSAPYDVGGMTSEIGASIGFALYPEDSADFNDAVHCADVAMYVAKKSGRNSVFAFEKIMEDRVMRRAETEMALKRAIRNDSIVPYYQPLIDLRSGEIRGFEALARWEAGPNHIIPPSDFIELAEDAGLIVELSERLLRAACRDAMAWPDSIRLAFNISPIQLSDRQMGLRIMNVLMETGLPPQRLEIEITETALVRDMDSATAILGELQAAGIKIALDDFGTGYSSLSQLSKFRFDKIKIDRSFVTGFETDKKREDIVRAILGLGQGLGISTTAEGIEEDHQLDFLKSIGCDFGQGYLFGKPVSADETRQLLEHRGSAASAMDSSAA</sequence>
<dbReference type="Pfam" id="PF00563">
    <property type="entry name" value="EAL"/>
    <property type="match status" value="1"/>
</dbReference>
<keyword evidence="1" id="KW-0472">Membrane</keyword>
<feature type="domain" description="EAL" evidence="2">
    <location>
        <begin position="248"/>
        <end position="498"/>
    </location>
</feature>